<name>A0A9N9PAQ0_9GLOM</name>
<keyword evidence="2" id="KW-1185">Reference proteome</keyword>
<accession>A0A9N9PAQ0</accession>
<proteinExistence type="predicted"/>
<protein>
    <submittedName>
        <fullName evidence="1">19226_t:CDS:1</fullName>
    </submittedName>
</protein>
<comment type="caution">
    <text evidence="1">The sequence shown here is derived from an EMBL/GenBank/DDBJ whole genome shotgun (WGS) entry which is preliminary data.</text>
</comment>
<sequence>MLENASVLMNRIGVVIEYLYTKPCPFNNRIVSTIKRGGTFRRDFKTLT</sequence>
<gene>
    <name evidence="1" type="ORF">DERYTH_LOCUS22954</name>
</gene>
<reference evidence="1" key="1">
    <citation type="submission" date="2021-06" db="EMBL/GenBank/DDBJ databases">
        <authorList>
            <person name="Kallberg Y."/>
            <person name="Tangrot J."/>
            <person name="Rosling A."/>
        </authorList>
    </citation>
    <scope>NUCLEOTIDE SEQUENCE</scope>
    <source>
        <strain evidence="1">MA453B</strain>
    </source>
</reference>
<dbReference type="EMBL" id="CAJVPY010033320">
    <property type="protein sequence ID" value="CAG8798831.1"/>
    <property type="molecule type" value="Genomic_DNA"/>
</dbReference>
<evidence type="ECO:0000313" key="1">
    <source>
        <dbReference type="EMBL" id="CAG8798831.1"/>
    </source>
</evidence>
<dbReference type="Proteomes" id="UP000789405">
    <property type="component" value="Unassembled WGS sequence"/>
</dbReference>
<feature type="non-terminal residue" evidence="1">
    <location>
        <position position="48"/>
    </location>
</feature>
<organism evidence="1 2">
    <name type="scientific">Dentiscutata erythropus</name>
    <dbReference type="NCBI Taxonomy" id="1348616"/>
    <lineage>
        <taxon>Eukaryota</taxon>
        <taxon>Fungi</taxon>
        <taxon>Fungi incertae sedis</taxon>
        <taxon>Mucoromycota</taxon>
        <taxon>Glomeromycotina</taxon>
        <taxon>Glomeromycetes</taxon>
        <taxon>Diversisporales</taxon>
        <taxon>Gigasporaceae</taxon>
        <taxon>Dentiscutata</taxon>
    </lineage>
</organism>
<evidence type="ECO:0000313" key="2">
    <source>
        <dbReference type="Proteomes" id="UP000789405"/>
    </source>
</evidence>
<dbReference type="AlphaFoldDB" id="A0A9N9PAQ0"/>